<evidence type="ECO:0000313" key="3">
    <source>
        <dbReference type="Proteomes" id="UP000251717"/>
    </source>
</evidence>
<feature type="transmembrane region" description="Helical" evidence="1">
    <location>
        <begin position="412"/>
        <end position="431"/>
    </location>
</feature>
<gene>
    <name evidence="2" type="ORF">MBBTH_02410</name>
</gene>
<name>A0A315XNW0_9EURY</name>
<keyword evidence="1" id="KW-0472">Membrane</keyword>
<keyword evidence="1" id="KW-1133">Transmembrane helix</keyword>
<feature type="transmembrane region" description="Helical" evidence="1">
    <location>
        <begin position="231"/>
        <end position="252"/>
    </location>
</feature>
<feature type="transmembrane region" description="Helical" evidence="1">
    <location>
        <begin position="198"/>
        <end position="225"/>
    </location>
</feature>
<dbReference type="AlphaFoldDB" id="A0A315XNW0"/>
<feature type="transmembrane region" description="Helical" evidence="1">
    <location>
        <begin position="443"/>
        <end position="472"/>
    </location>
</feature>
<feature type="transmembrane region" description="Helical" evidence="1">
    <location>
        <begin position="50"/>
        <end position="70"/>
    </location>
</feature>
<proteinExistence type="predicted"/>
<dbReference type="Pfam" id="PF11299">
    <property type="entry name" value="DUF3100"/>
    <property type="match status" value="1"/>
</dbReference>
<accession>A0A315XNW0</accession>
<evidence type="ECO:0000313" key="2">
    <source>
        <dbReference type="EMBL" id="PWB88097.1"/>
    </source>
</evidence>
<organism evidence="2 3">
    <name type="scientific">Methanobrevibacter thaueri</name>
    <dbReference type="NCBI Taxonomy" id="190975"/>
    <lineage>
        <taxon>Archaea</taxon>
        <taxon>Methanobacteriati</taxon>
        <taxon>Methanobacteriota</taxon>
        <taxon>Methanomada group</taxon>
        <taxon>Methanobacteria</taxon>
        <taxon>Methanobacteriales</taxon>
        <taxon>Methanobacteriaceae</taxon>
        <taxon>Methanobrevibacter</taxon>
    </lineage>
</organism>
<evidence type="ECO:0008006" key="4">
    <source>
        <dbReference type="Google" id="ProtNLM"/>
    </source>
</evidence>
<dbReference type="InterPro" id="IPR021450">
    <property type="entry name" value="DUF3100"/>
</dbReference>
<dbReference type="RefSeq" id="WP_243409607.1">
    <property type="nucleotide sequence ID" value="NZ_MZGS01000014.1"/>
</dbReference>
<dbReference type="EMBL" id="MZGS01000014">
    <property type="protein sequence ID" value="PWB88097.1"/>
    <property type="molecule type" value="Genomic_DNA"/>
</dbReference>
<keyword evidence="3" id="KW-1185">Reference proteome</keyword>
<feature type="transmembrane region" description="Helical" evidence="1">
    <location>
        <begin position="383"/>
        <end position="400"/>
    </location>
</feature>
<feature type="transmembrane region" description="Helical" evidence="1">
    <location>
        <begin position="115"/>
        <end position="137"/>
    </location>
</feature>
<feature type="transmembrane region" description="Helical" evidence="1">
    <location>
        <begin position="76"/>
        <end position="95"/>
    </location>
</feature>
<feature type="transmembrane region" description="Helical" evidence="1">
    <location>
        <begin position="143"/>
        <end position="165"/>
    </location>
</feature>
<feature type="transmembrane region" description="Helical" evidence="1">
    <location>
        <begin position="264"/>
        <end position="286"/>
    </location>
</feature>
<sequence>MHEVQKYGKHMHEQKFKEQRMRAINRFKLHRYRRRADVIIKRRPPWRENLLNIVVLILVIISMSIGVIEIKITDTISFLLLPLIYALVLGLALFLAKPFKYIDVEQAKVAEGAMVILIGVLICKLAISSGQSIGVILKVGPALILQLLGDLGTLIALPVALLLGFRREVIGMASSICREPNLAIIIDKYGFKSPEARGVLAIFVIGSIIGTPFISFLSSMCVSIIPFHPYAFAMASGIGSASMNAAALVPLVHMNPGMATQLEAFAGCSNILSFCLGIYMCLFISLPLAEKLYKWLSPVLGDGSASIADSEYDESEDVEDDSVDGLSFGKLKRWSTLLLAFSIIVAVGSVVGYHVSFVDAFIAMIIISVITIIGMSLERIFPFHVPSIIFISLIGLIVAIPGVPTADFVTHYVSQVELTTICTAFLAYVGISIGKDWEAFKKIGWRGIIVALIVICGTYLGSATIANITLFLTGMI</sequence>
<feature type="transmembrane region" description="Helical" evidence="1">
    <location>
        <begin position="334"/>
        <end position="353"/>
    </location>
</feature>
<evidence type="ECO:0000256" key="1">
    <source>
        <dbReference type="SAM" id="Phobius"/>
    </source>
</evidence>
<reference evidence="2 3" key="1">
    <citation type="submission" date="2017-03" db="EMBL/GenBank/DDBJ databases">
        <title>Genome sequence of Methanobrevibacter thaueri.</title>
        <authorList>
            <person name="Poehlein A."/>
            <person name="Seedorf H."/>
            <person name="Daniel R."/>
        </authorList>
    </citation>
    <scope>NUCLEOTIDE SEQUENCE [LARGE SCALE GENOMIC DNA]</scope>
    <source>
        <strain evidence="2 3">DSM 11995</strain>
    </source>
</reference>
<keyword evidence="1" id="KW-0812">Transmembrane</keyword>
<protein>
    <recommendedName>
        <fullName evidence="4">DUF3100 domain-containing protein</fullName>
    </recommendedName>
</protein>
<comment type="caution">
    <text evidence="2">The sequence shown here is derived from an EMBL/GenBank/DDBJ whole genome shotgun (WGS) entry which is preliminary data.</text>
</comment>
<dbReference type="Proteomes" id="UP000251717">
    <property type="component" value="Unassembled WGS sequence"/>
</dbReference>